<dbReference type="Proteomes" id="UP001529235">
    <property type="component" value="Unassembled WGS sequence"/>
</dbReference>
<keyword evidence="4" id="KW-1185">Reference proteome</keyword>
<dbReference type="PANTHER" id="PTHR43377">
    <property type="entry name" value="BILIVERDIN REDUCTASE A"/>
    <property type="match status" value="1"/>
</dbReference>
<dbReference type="InterPro" id="IPR036291">
    <property type="entry name" value="NAD(P)-bd_dom_sf"/>
</dbReference>
<evidence type="ECO:0000259" key="2">
    <source>
        <dbReference type="Pfam" id="PF22725"/>
    </source>
</evidence>
<proteinExistence type="predicted"/>
<evidence type="ECO:0000313" key="4">
    <source>
        <dbReference type="Proteomes" id="UP001529235"/>
    </source>
</evidence>
<dbReference type="InterPro" id="IPR051450">
    <property type="entry name" value="Gfo/Idh/MocA_Oxidoreductases"/>
</dbReference>
<dbReference type="RefSeq" id="WP_285273476.1">
    <property type="nucleotide sequence ID" value="NZ_JASNVW010000002.1"/>
</dbReference>
<dbReference type="SUPFAM" id="SSF55347">
    <property type="entry name" value="Glyceraldehyde-3-phosphate dehydrogenase-like, C-terminal domain"/>
    <property type="match status" value="1"/>
</dbReference>
<dbReference type="Pfam" id="PF01408">
    <property type="entry name" value="GFO_IDH_MocA"/>
    <property type="match status" value="1"/>
</dbReference>
<name>A0ABD4Z5A1_9CREN</name>
<dbReference type="PANTHER" id="PTHR43377:SF1">
    <property type="entry name" value="BILIVERDIN REDUCTASE A"/>
    <property type="match status" value="1"/>
</dbReference>
<reference evidence="3 4" key="1">
    <citation type="submission" date="2023-05" db="EMBL/GenBank/DDBJ databases">
        <title>A new hyperthermophilic archaea 'Ignisphaera cupida' sp. nov. and description of the family 'Ignisphaeraceae' fam. nov.</title>
        <authorList>
            <person name="Podosokorskaya O.A."/>
            <person name="Elcheninov A.G."/>
            <person name="Klukina A."/>
            <person name="Merkel A.Y."/>
        </authorList>
    </citation>
    <scope>NUCLEOTIDE SEQUENCE [LARGE SCALE GENOMIC DNA]</scope>
    <source>
        <strain evidence="3 4">4213-co</strain>
    </source>
</reference>
<dbReference type="SUPFAM" id="SSF51735">
    <property type="entry name" value="NAD(P)-binding Rossmann-fold domains"/>
    <property type="match status" value="1"/>
</dbReference>
<gene>
    <name evidence="3" type="ORF">QPL79_03865</name>
</gene>
<dbReference type="InterPro" id="IPR055170">
    <property type="entry name" value="GFO_IDH_MocA-like_dom"/>
</dbReference>
<dbReference type="AlphaFoldDB" id="A0ABD4Z5A1"/>
<dbReference type="Gene3D" id="3.30.360.10">
    <property type="entry name" value="Dihydrodipicolinate Reductase, domain 2"/>
    <property type="match status" value="1"/>
</dbReference>
<evidence type="ECO:0000259" key="1">
    <source>
        <dbReference type="Pfam" id="PF01408"/>
    </source>
</evidence>
<accession>A0ABD4Z5A1</accession>
<comment type="caution">
    <text evidence="3">The sequence shown here is derived from an EMBL/GenBank/DDBJ whole genome shotgun (WGS) entry which is preliminary data.</text>
</comment>
<dbReference type="Pfam" id="PF22725">
    <property type="entry name" value="GFO_IDH_MocA_C3"/>
    <property type="match status" value="1"/>
</dbReference>
<feature type="domain" description="Gfo/Idh/MocA-like oxidoreductase N-terminal" evidence="1">
    <location>
        <begin position="6"/>
        <end position="125"/>
    </location>
</feature>
<dbReference type="Gene3D" id="3.40.50.720">
    <property type="entry name" value="NAD(P)-binding Rossmann-like Domain"/>
    <property type="match status" value="1"/>
</dbReference>
<dbReference type="EMBL" id="JASNVW010000002">
    <property type="protein sequence ID" value="MDK6028492.1"/>
    <property type="molecule type" value="Genomic_DNA"/>
</dbReference>
<feature type="domain" description="GFO/IDH/MocA-like oxidoreductase" evidence="2">
    <location>
        <begin position="134"/>
        <end position="276"/>
    </location>
</feature>
<sequence length="361" mass="40207">MDRKIVRYGIIGVGGHGVNRHLVPLLKVSEAKLVAVADIDRARCEDVASKYNTKCYTDYMEMISKEDLDAVSIVTPTGLHAKIAIDVLKRGIHVLVDKPLGANLDEVVNVVKTAKKMNRKLMVGYWSRFSPALQYIKEVYETNLLGEPYYAYGYLIRRRGIPGKPTFIDEKLSGGKGALLDIGCYILDNLLTATGFRKPLSVSGAVYTKFGNVPEEIKFNWGNWDPSKFKLDDFATGFIRFEGGLVISFEVAWAANVSHVGEVGYMKILGDKGGIEARGDEAMREVSFHSRTSNFLYDAKPIIKTTDMAYEMIKSFVISIIEDKEPPVTGYQSVVLHAIIDAVYESSVKGREVFIKIPEDI</sequence>
<dbReference type="InterPro" id="IPR000683">
    <property type="entry name" value="Gfo/Idh/MocA-like_OxRdtase_N"/>
</dbReference>
<evidence type="ECO:0000313" key="3">
    <source>
        <dbReference type="EMBL" id="MDK6028492.1"/>
    </source>
</evidence>
<protein>
    <submittedName>
        <fullName evidence="3">Gfo/Idh/MocA family oxidoreductase</fullName>
    </submittedName>
</protein>
<organism evidence="3 4">
    <name type="scientific">Ignisphaera cupida</name>
    <dbReference type="NCBI Taxonomy" id="3050454"/>
    <lineage>
        <taxon>Archaea</taxon>
        <taxon>Thermoproteota</taxon>
        <taxon>Thermoprotei</taxon>
        <taxon>Desulfurococcales</taxon>
        <taxon>Desulfurococcaceae</taxon>
        <taxon>Ignisphaera</taxon>
    </lineage>
</organism>